<organism evidence="1">
    <name type="scientific">Percolomonas cosmopolitus</name>
    <dbReference type="NCBI Taxonomy" id="63605"/>
    <lineage>
        <taxon>Eukaryota</taxon>
        <taxon>Discoba</taxon>
        <taxon>Heterolobosea</taxon>
        <taxon>Tetramitia</taxon>
        <taxon>Eutetramitia</taxon>
        <taxon>Percolomonadidae</taxon>
        <taxon>Percolomonas</taxon>
    </lineage>
</organism>
<dbReference type="AlphaFoldDB" id="A0A7S1KKN4"/>
<protein>
    <submittedName>
        <fullName evidence="1">Uncharacterized protein</fullName>
    </submittedName>
</protein>
<reference evidence="1" key="1">
    <citation type="submission" date="2021-01" db="EMBL/GenBank/DDBJ databases">
        <authorList>
            <person name="Corre E."/>
            <person name="Pelletier E."/>
            <person name="Niang G."/>
            <person name="Scheremetjew M."/>
            <person name="Finn R."/>
            <person name="Kale V."/>
            <person name="Holt S."/>
            <person name="Cochrane G."/>
            <person name="Meng A."/>
            <person name="Brown T."/>
            <person name="Cohen L."/>
        </authorList>
    </citation>
    <scope>NUCLEOTIDE SEQUENCE</scope>
    <source>
        <strain evidence="1">WS</strain>
    </source>
</reference>
<name>A0A7S1KKN4_9EUKA</name>
<evidence type="ECO:0000313" key="1">
    <source>
        <dbReference type="EMBL" id="CAD9076773.1"/>
    </source>
</evidence>
<proteinExistence type="predicted"/>
<sequence>MIPHIANATSTQTKSHHYDTKSRICFLLSKARRKTNEYVKKKHNDMEVYCQKKRKQVWRRRAESQEEHAYADVNVEGLAEFYSNAIEEAELTLAREEYLEEVERERNLSTSACSLEMMSR</sequence>
<accession>A0A7S1KKN4</accession>
<gene>
    <name evidence="1" type="ORF">PCOS0759_LOCUS4</name>
</gene>
<dbReference type="EMBL" id="HBGD01000004">
    <property type="protein sequence ID" value="CAD9076773.1"/>
    <property type="molecule type" value="Transcribed_RNA"/>
</dbReference>